<reference evidence="2" key="1">
    <citation type="submission" date="2023-04" db="EMBL/GenBank/DDBJ databases">
        <title>Genomic diversity of scab-causing Streptomyces spp. in the province of Quebec, Canada.</title>
        <authorList>
            <person name="Biessy A."/>
            <person name="Cadieux M."/>
            <person name="Ciotola M."/>
            <person name="Filion M."/>
        </authorList>
    </citation>
    <scope>NUCLEOTIDE SEQUENCE</scope>
    <source>
        <strain evidence="2">B21-115</strain>
    </source>
</reference>
<evidence type="ECO:0000313" key="2">
    <source>
        <dbReference type="EMBL" id="MEH0639731.1"/>
    </source>
</evidence>
<keyword evidence="3" id="KW-1185">Reference proteome</keyword>
<dbReference type="Proteomes" id="UP001310290">
    <property type="component" value="Unassembled WGS sequence"/>
</dbReference>
<sequence length="140" mass="15189">MTAQLALGTYRCRAIPEAAARAAASGVRRIDTAPNYATGRAHDLLAPALAAHPSLRIATKAGYFTAATGADAVKAGVLTEAQAVAGHSLAPDYVRWQTGRKRAQLGCERVDLVRDRIAFRWRLNRSARWLTVRVDSGRRH</sequence>
<dbReference type="Gene3D" id="3.20.20.100">
    <property type="entry name" value="NADP-dependent oxidoreductase domain"/>
    <property type="match status" value="1"/>
</dbReference>
<organism evidence="2 3">
    <name type="scientific">Streptomyces bottropensis</name>
    <dbReference type="NCBI Taxonomy" id="42235"/>
    <lineage>
        <taxon>Bacteria</taxon>
        <taxon>Bacillati</taxon>
        <taxon>Actinomycetota</taxon>
        <taxon>Actinomycetes</taxon>
        <taxon>Kitasatosporales</taxon>
        <taxon>Streptomycetaceae</taxon>
        <taxon>Streptomyces</taxon>
    </lineage>
</organism>
<gene>
    <name evidence="2" type="ORF">QBA35_42160</name>
</gene>
<protein>
    <recommendedName>
        <fullName evidence="1">NADP-dependent oxidoreductase domain-containing protein</fullName>
    </recommendedName>
</protein>
<dbReference type="EMBL" id="JARULZ010000003">
    <property type="protein sequence ID" value="MEH0639731.1"/>
    <property type="molecule type" value="Genomic_DNA"/>
</dbReference>
<dbReference type="SUPFAM" id="SSF51430">
    <property type="entry name" value="NAD(P)-linked oxidoreductase"/>
    <property type="match status" value="1"/>
</dbReference>
<dbReference type="InterPro" id="IPR023210">
    <property type="entry name" value="NADP_OxRdtase_dom"/>
</dbReference>
<accession>A0ABU8B1B9</accession>
<dbReference type="InterPro" id="IPR036812">
    <property type="entry name" value="NAD(P)_OxRdtase_dom_sf"/>
</dbReference>
<proteinExistence type="predicted"/>
<dbReference type="RefSeq" id="WP_334662057.1">
    <property type="nucleotide sequence ID" value="NZ_JARULZ010000003.1"/>
</dbReference>
<comment type="caution">
    <text evidence="2">The sequence shown here is derived from an EMBL/GenBank/DDBJ whole genome shotgun (WGS) entry which is preliminary data.</text>
</comment>
<evidence type="ECO:0000313" key="3">
    <source>
        <dbReference type="Proteomes" id="UP001310290"/>
    </source>
</evidence>
<name>A0ABU8B1B9_9ACTN</name>
<dbReference type="Pfam" id="PF00248">
    <property type="entry name" value="Aldo_ket_red"/>
    <property type="match status" value="1"/>
</dbReference>
<feature type="domain" description="NADP-dependent oxidoreductase" evidence="1">
    <location>
        <begin position="18"/>
        <end position="113"/>
    </location>
</feature>
<evidence type="ECO:0000259" key="1">
    <source>
        <dbReference type="Pfam" id="PF00248"/>
    </source>
</evidence>